<dbReference type="Pfam" id="PF09130">
    <property type="entry name" value="DUF1932"/>
    <property type="match status" value="1"/>
</dbReference>
<dbReference type="Gene3D" id="3.40.50.720">
    <property type="entry name" value="NAD(P)-binding Rossmann-like Domain"/>
    <property type="match status" value="1"/>
</dbReference>
<dbReference type="InterPro" id="IPR015814">
    <property type="entry name" value="Pgluconate_DH_NAD-bd_C"/>
</dbReference>
<keyword evidence="4" id="KW-1185">Reference proteome</keyword>
<evidence type="ECO:0000313" key="4">
    <source>
        <dbReference type="Proteomes" id="UP000001937"/>
    </source>
</evidence>
<feature type="domain" description="6-phosphogluconate dehydrogenase NADP-binding" evidence="1">
    <location>
        <begin position="6"/>
        <end position="146"/>
    </location>
</feature>
<sequence>MTPRRIGLLHPGSMGARIGEILRTAGHEVLYCPTGRSPQTLQRAQDAGLLPVSRLDDLCDSTEILMSLCPPEAALDVARAVAAAGFTGLYVDANAVNPERMRAIERLMTAAGGTIVDACLIGPVPTRQDTTRMYLAGDARHAGEISGLFTGSTVQVIVFDGQVGAASALKIAHSSFAKTSRVLAALAHALAAEYGVQQALTDEARRRSRPALAEPDFFATVAARAWRWGPELAQAAESYRTVGLPDAMLRGAEELLRTWYEHKDIEHAPLNLLLRELHSGQDGG</sequence>
<dbReference type="Pfam" id="PF03446">
    <property type="entry name" value="NAD_binding_2"/>
    <property type="match status" value="1"/>
</dbReference>
<organism evidence="3 4">
    <name type="scientific">Frankia casuarinae (strain DSM 45818 / CECT 9043 / HFP020203 / CcI3)</name>
    <dbReference type="NCBI Taxonomy" id="106370"/>
    <lineage>
        <taxon>Bacteria</taxon>
        <taxon>Bacillati</taxon>
        <taxon>Actinomycetota</taxon>
        <taxon>Actinomycetes</taxon>
        <taxon>Frankiales</taxon>
        <taxon>Frankiaceae</taxon>
        <taxon>Frankia</taxon>
    </lineage>
</organism>
<accession>Q2JBZ1</accession>
<protein>
    <recommendedName>
        <fullName evidence="5">6-phosphogluconate dehydrogenase, NAD-binding</fullName>
    </recommendedName>
</protein>
<dbReference type="InterPro" id="IPR006115">
    <property type="entry name" value="6PGDH_NADP-bd"/>
</dbReference>
<evidence type="ECO:0008006" key="5">
    <source>
        <dbReference type="Google" id="ProtNLM"/>
    </source>
</evidence>
<dbReference type="PANTHER" id="PTHR43580">
    <property type="entry name" value="OXIDOREDUCTASE GLYR1-RELATED"/>
    <property type="match status" value="1"/>
</dbReference>
<dbReference type="RefSeq" id="WP_011436261.1">
    <property type="nucleotide sequence ID" value="NC_007777.1"/>
</dbReference>
<reference evidence="3 4" key="1">
    <citation type="journal article" date="2007" name="Genome Res.">
        <title>Genome characteristics of facultatively symbiotic Frankia sp. strains reflect host range and host plant biogeography.</title>
        <authorList>
            <person name="Normand P."/>
            <person name="Lapierre P."/>
            <person name="Tisa L.S."/>
            <person name="Gogarten J.P."/>
            <person name="Alloisio N."/>
            <person name="Bagnarol E."/>
            <person name="Bassi C.A."/>
            <person name="Berry A.M."/>
            <person name="Bickhart D.M."/>
            <person name="Choisne N."/>
            <person name="Couloux A."/>
            <person name="Cournoyer B."/>
            <person name="Cruveiller S."/>
            <person name="Daubin V."/>
            <person name="Demange N."/>
            <person name="Francino M.P."/>
            <person name="Goltsman E."/>
            <person name="Huang Y."/>
            <person name="Kopp O.R."/>
            <person name="Labarre L."/>
            <person name="Lapidus A."/>
            <person name="Lavire C."/>
            <person name="Marechal J."/>
            <person name="Martinez M."/>
            <person name="Mastronunzio J.E."/>
            <person name="Mullin B.C."/>
            <person name="Niemann J."/>
            <person name="Pujic P."/>
            <person name="Rawnsley T."/>
            <person name="Rouy Z."/>
            <person name="Schenowitz C."/>
            <person name="Sellstedt A."/>
            <person name="Tavares F."/>
            <person name="Tomkins J.P."/>
            <person name="Vallenet D."/>
            <person name="Valverde C."/>
            <person name="Wall L.G."/>
            <person name="Wang Y."/>
            <person name="Medigue C."/>
            <person name="Benson D.R."/>
        </authorList>
    </citation>
    <scope>NUCLEOTIDE SEQUENCE [LARGE SCALE GENOMIC DNA]</scope>
    <source>
        <strain evidence="4">DSM 45818 / CECT 9043 / CcI3</strain>
    </source>
</reference>
<evidence type="ECO:0000259" key="2">
    <source>
        <dbReference type="Pfam" id="PF09130"/>
    </source>
</evidence>
<dbReference type="InterPro" id="IPR036291">
    <property type="entry name" value="NAD(P)-bd_dom_sf"/>
</dbReference>
<dbReference type="KEGG" id="fra:Francci3_1825"/>
<dbReference type="PhylomeDB" id="Q2JBZ1"/>
<dbReference type="SUPFAM" id="SSF51735">
    <property type="entry name" value="NAD(P)-binding Rossmann-fold domains"/>
    <property type="match status" value="1"/>
</dbReference>
<evidence type="ECO:0000313" key="3">
    <source>
        <dbReference type="EMBL" id="ABD11201.1"/>
    </source>
</evidence>
<proteinExistence type="predicted"/>
<dbReference type="STRING" id="106370.Francci3_1825"/>
<dbReference type="AlphaFoldDB" id="Q2JBZ1"/>
<dbReference type="HOGENOM" id="CLU_052530_0_0_11"/>
<gene>
    <name evidence="3" type="ordered locus">Francci3_1825</name>
</gene>
<dbReference type="eggNOG" id="COG2084">
    <property type="taxonomic scope" value="Bacteria"/>
</dbReference>
<dbReference type="PANTHER" id="PTHR43580:SF2">
    <property type="entry name" value="CYTOKINE-LIKE NUCLEAR FACTOR N-PAC"/>
    <property type="match status" value="1"/>
</dbReference>
<name>Q2JBZ1_FRACC</name>
<dbReference type="Proteomes" id="UP000001937">
    <property type="component" value="Chromosome"/>
</dbReference>
<dbReference type="EMBL" id="CP000249">
    <property type="protein sequence ID" value="ABD11201.1"/>
    <property type="molecule type" value="Genomic_DNA"/>
</dbReference>
<dbReference type="SUPFAM" id="SSF48179">
    <property type="entry name" value="6-phosphogluconate dehydrogenase C-terminal domain-like"/>
    <property type="match status" value="1"/>
</dbReference>
<feature type="domain" description="Phosphogluconate dehydrogenase NAD-binding putative C-terminal" evidence="2">
    <location>
        <begin position="191"/>
        <end position="259"/>
    </location>
</feature>
<dbReference type="InterPro" id="IPR008927">
    <property type="entry name" value="6-PGluconate_DH-like_C_sf"/>
</dbReference>
<evidence type="ECO:0000259" key="1">
    <source>
        <dbReference type="Pfam" id="PF03446"/>
    </source>
</evidence>
<dbReference type="InterPro" id="IPR051265">
    <property type="entry name" value="HIBADH-related_NP60_sf"/>
</dbReference>
<dbReference type="OrthoDB" id="943692at2"/>